<sequence>MSFTSICKEINDLADLQNQVYDLYHSDLEIVHKSIKESDLIKTKSSFKEILLTIKNSIESRPKIYHDQYYLLIKALKPDIQEFFTSDELCFQIFTINEIRLKLITFELIEVKDIVFLIKSHKPGRRRDILIKTFSEHIQPYLSEIQNEEEGCETDQPLDDRDPNYRIPFLSNRASNDINQDEEIIINLLQKKVPLTDEEKYDLLTMIEKTIVNDDIDTFQHIVSSTNIFINQEISKLDFTTVGIQSNCLTLIDFAALNSSIQIFKFLILDPNVIVDEQTVCAAIGGGNYDILHIIESRNKELFSDNSYVKLYMETAISRNQNQTLDYLCENYDYDIFDAKLIQDNFLKAIEFFNYDVFYRILTHFENESESDDEIEVNVEFVRKLVKRDEKTAENLVKRVIRNGAYLMFVALARTTGDRFRWKVCHSAMKTAFECGNKDAIVYMLIKDRIKKLEIKEEPELLRYLPQGVVIPNLNQNQNQDLDHDQDLNLNEGSGSGGDEEGGLDEGGAVSNFDWNFPVYEADLNFIVAADARNLGSILFVLQLVTDNATSSNNSKSHFFNQTDFSGQTLLHIAARNDWTAIIDFYLSNADMHDTGLASKSDIRKNTPLHTAVEGHSTKFVKALISHKEKIFDTKSSTFSEIINSVNYDGLTPFLEAVERGYLDLVEFLSSIGEVNLNARNDQNQNALQISVKNHLNKVFKFLISNVKLVTSSNTEDDQLLRAINFSNKDVNGQNLLHLATYEGNLEIVKEIIQLKTVFKPSLLNEKDNENHTSLHFAAYSGNSEIVDILLHFLDALEVDAKGIEEETPLHWAAENGFIDIVKLLCEKGHADVGVVDKNGKTPKQRAEDHEHDDVAEYLNQFERK</sequence>
<keyword evidence="2 3" id="KW-0040">ANK repeat</keyword>
<keyword evidence="6" id="KW-1185">Reference proteome</keyword>
<dbReference type="Pfam" id="PF00023">
    <property type="entry name" value="Ank"/>
    <property type="match status" value="1"/>
</dbReference>
<protein>
    <recommendedName>
        <fullName evidence="7">DUF3447 domain-containing protein</fullName>
    </recommendedName>
</protein>
<feature type="region of interest" description="Disordered" evidence="4">
    <location>
        <begin position="481"/>
        <end position="503"/>
    </location>
</feature>
<dbReference type="SUPFAM" id="SSF48403">
    <property type="entry name" value="Ankyrin repeat"/>
    <property type="match status" value="1"/>
</dbReference>
<evidence type="ECO:0000313" key="6">
    <source>
        <dbReference type="Proteomes" id="UP001470230"/>
    </source>
</evidence>
<comment type="caution">
    <text evidence="5">The sequence shown here is derived from an EMBL/GenBank/DDBJ whole genome shotgun (WGS) entry which is preliminary data.</text>
</comment>
<name>A0ABR2KF10_9EUKA</name>
<dbReference type="Pfam" id="PF12796">
    <property type="entry name" value="Ank_2"/>
    <property type="match status" value="3"/>
</dbReference>
<keyword evidence="1" id="KW-0677">Repeat</keyword>
<reference evidence="5 6" key="1">
    <citation type="submission" date="2024-04" db="EMBL/GenBank/DDBJ databases">
        <title>Tritrichomonas musculus Genome.</title>
        <authorList>
            <person name="Alves-Ferreira E."/>
            <person name="Grigg M."/>
            <person name="Lorenzi H."/>
            <person name="Galac M."/>
        </authorList>
    </citation>
    <scope>NUCLEOTIDE SEQUENCE [LARGE SCALE GENOMIC DNA]</scope>
    <source>
        <strain evidence="5 6">EAF2021</strain>
    </source>
</reference>
<evidence type="ECO:0000256" key="1">
    <source>
        <dbReference type="ARBA" id="ARBA00022737"/>
    </source>
</evidence>
<feature type="repeat" description="ANK" evidence="3">
    <location>
        <begin position="732"/>
        <end position="754"/>
    </location>
</feature>
<dbReference type="PANTHER" id="PTHR24198">
    <property type="entry name" value="ANKYRIN REPEAT AND PROTEIN KINASE DOMAIN-CONTAINING PROTEIN"/>
    <property type="match status" value="1"/>
</dbReference>
<dbReference type="InterPro" id="IPR036770">
    <property type="entry name" value="Ankyrin_rpt-contain_sf"/>
</dbReference>
<evidence type="ECO:0000256" key="2">
    <source>
        <dbReference type="ARBA" id="ARBA00023043"/>
    </source>
</evidence>
<dbReference type="SMART" id="SM00248">
    <property type="entry name" value="ANK"/>
    <property type="match status" value="8"/>
</dbReference>
<dbReference type="Proteomes" id="UP001470230">
    <property type="component" value="Unassembled WGS sequence"/>
</dbReference>
<organism evidence="5 6">
    <name type="scientific">Tritrichomonas musculus</name>
    <dbReference type="NCBI Taxonomy" id="1915356"/>
    <lineage>
        <taxon>Eukaryota</taxon>
        <taxon>Metamonada</taxon>
        <taxon>Parabasalia</taxon>
        <taxon>Tritrichomonadida</taxon>
        <taxon>Tritrichomonadidae</taxon>
        <taxon>Tritrichomonas</taxon>
    </lineage>
</organism>
<feature type="repeat" description="ANK" evidence="3">
    <location>
        <begin position="770"/>
        <end position="791"/>
    </location>
</feature>
<dbReference type="EMBL" id="JAPFFF010000005">
    <property type="protein sequence ID" value="KAK8889719.1"/>
    <property type="molecule type" value="Genomic_DNA"/>
</dbReference>
<proteinExistence type="predicted"/>
<evidence type="ECO:0000313" key="5">
    <source>
        <dbReference type="EMBL" id="KAK8889719.1"/>
    </source>
</evidence>
<dbReference type="PROSITE" id="PS50088">
    <property type="entry name" value="ANK_REPEAT"/>
    <property type="match status" value="3"/>
</dbReference>
<dbReference type="PROSITE" id="PS50297">
    <property type="entry name" value="ANK_REP_REGION"/>
    <property type="match status" value="3"/>
</dbReference>
<evidence type="ECO:0000256" key="3">
    <source>
        <dbReference type="PROSITE-ProRule" id="PRU00023"/>
    </source>
</evidence>
<dbReference type="Gene3D" id="1.25.40.20">
    <property type="entry name" value="Ankyrin repeat-containing domain"/>
    <property type="match status" value="2"/>
</dbReference>
<gene>
    <name evidence="5" type="ORF">M9Y10_034473</name>
</gene>
<feature type="repeat" description="ANK" evidence="3">
    <location>
        <begin position="805"/>
        <end position="829"/>
    </location>
</feature>
<accession>A0ABR2KF10</accession>
<dbReference type="PANTHER" id="PTHR24198:SF165">
    <property type="entry name" value="ANKYRIN REPEAT-CONTAINING PROTEIN-RELATED"/>
    <property type="match status" value="1"/>
</dbReference>
<dbReference type="InterPro" id="IPR002110">
    <property type="entry name" value="Ankyrin_rpt"/>
</dbReference>
<evidence type="ECO:0008006" key="7">
    <source>
        <dbReference type="Google" id="ProtNLM"/>
    </source>
</evidence>
<evidence type="ECO:0000256" key="4">
    <source>
        <dbReference type="SAM" id="MobiDB-lite"/>
    </source>
</evidence>